<feature type="non-terminal residue" evidence="1">
    <location>
        <position position="1"/>
    </location>
</feature>
<dbReference type="Proteomes" id="UP001189624">
    <property type="component" value="Chromosome 3"/>
</dbReference>
<reference evidence="1" key="1">
    <citation type="submission" date="2023-10" db="EMBL/GenBank/DDBJ databases">
        <authorList>
            <person name="Domelevo Entfellner J.-B."/>
        </authorList>
    </citation>
    <scope>NUCLEOTIDE SEQUENCE</scope>
</reference>
<organism evidence="1 2">
    <name type="scientific">Sphenostylis stenocarpa</name>
    <dbReference type="NCBI Taxonomy" id="92480"/>
    <lineage>
        <taxon>Eukaryota</taxon>
        <taxon>Viridiplantae</taxon>
        <taxon>Streptophyta</taxon>
        <taxon>Embryophyta</taxon>
        <taxon>Tracheophyta</taxon>
        <taxon>Spermatophyta</taxon>
        <taxon>Magnoliopsida</taxon>
        <taxon>eudicotyledons</taxon>
        <taxon>Gunneridae</taxon>
        <taxon>Pentapetalae</taxon>
        <taxon>rosids</taxon>
        <taxon>fabids</taxon>
        <taxon>Fabales</taxon>
        <taxon>Fabaceae</taxon>
        <taxon>Papilionoideae</taxon>
        <taxon>50 kb inversion clade</taxon>
        <taxon>NPAAA clade</taxon>
        <taxon>indigoferoid/millettioid clade</taxon>
        <taxon>Phaseoleae</taxon>
        <taxon>Sphenostylis</taxon>
    </lineage>
</organism>
<evidence type="ECO:0000313" key="1">
    <source>
        <dbReference type="EMBL" id="CAJ1943574.1"/>
    </source>
</evidence>
<dbReference type="AlphaFoldDB" id="A0AA86V9I9"/>
<proteinExistence type="predicted"/>
<evidence type="ECO:0000313" key="2">
    <source>
        <dbReference type="Proteomes" id="UP001189624"/>
    </source>
</evidence>
<accession>A0AA86V9I9</accession>
<sequence>ELLLNMEKSTKAKLYSDPLKLMKVARITHTLNKILHAVAHFQCQEEFFDSVVRG</sequence>
<name>A0AA86V9I9_9FABA</name>
<gene>
    <name evidence="1" type="ORF">AYBTSS11_LOCUS11426</name>
</gene>
<dbReference type="EMBL" id="OY731400">
    <property type="protein sequence ID" value="CAJ1943574.1"/>
    <property type="molecule type" value="Genomic_DNA"/>
</dbReference>
<keyword evidence="2" id="KW-1185">Reference proteome</keyword>
<dbReference type="Gramene" id="rna-AYBTSS11_LOCUS11426">
    <property type="protein sequence ID" value="CAJ1943574.1"/>
    <property type="gene ID" value="gene-AYBTSS11_LOCUS11426"/>
</dbReference>
<protein>
    <submittedName>
        <fullName evidence="1">Uncharacterized protein</fullName>
    </submittedName>
</protein>